<reference evidence="1" key="2">
    <citation type="submission" date="2008-05" db="EMBL/GenBank/DDBJ databases">
        <authorList>
            <person name="Martin-Cuadrado A.-B."/>
            <person name="Rodriguez-Valera F."/>
            <person name="Moreira D."/>
            <person name="Alba J.-C."/>
            <person name="Ivars-Martinez E."/>
            <person name="Henn M.R."/>
            <person name="Talla E."/>
            <person name="Lopez-Garcia P."/>
        </authorList>
    </citation>
    <scope>NUCLEOTIDE SEQUENCE</scope>
</reference>
<dbReference type="EMBL" id="EU686635">
    <property type="protein sequence ID" value="ACF09903.1"/>
    <property type="molecule type" value="Genomic_DNA"/>
</dbReference>
<accession>B3V6H9</accession>
<dbReference type="Pfam" id="PF11814">
    <property type="entry name" value="DUF3335"/>
    <property type="match status" value="1"/>
</dbReference>
<organism evidence="1">
    <name type="scientific">uncultured marine crenarchaeote AD1000-23-H12</name>
    <dbReference type="NCBI Taxonomy" id="526638"/>
    <lineage>
        <taxon>Archaea</taxon>
        <taxon>Nitrososphaerota</taxon>
        <taxon>Nitrososphaeria</taxon>
        <taxon>Nitrosopumilales</taxon>
        <taxon>environmental samples</taxon>
    </lineage>
</organism>
<reference evidence="1" key="1">
    <citation type="journal article" date="2008" name="ISME J.">
        <title>Hindsight in the relative abundance, metabolic potential and genome dynamics of uncultivated marine archaea from comparative metagenomic analyses of bathypelagic plankton of different oceanic regions.</title>
        <authorList>
            <person name="Martin-Cuadrado A.B."/>
            <person name="Rodriguez-Valera F."/>
            <person name="Moreira D."/>
            <person name="Alba J.C."/>
            <person name="Ivars-Martinez E."/>
            <person name="Henn M.R."/>
            <person name="Talla E."/>
            <person name="Lopez-Garcia P."/>
        </authorList>
    </citation>
    <scope>NUCLEOTIDE SEQUENCE</scope>
</reference>
<proteinExistence type="predicted"/>
<sequence length="215" mass="25190">MNHFLNGKSNKEIPHHKQMIIGSCGPACVIMFLKYFKSKIRITKRLELRLWSKSWLIPFGATDEYGLGYSLGINNIKAEVITENIDFRLNPKSPIMKMFCRIFGESIERTHRYNRNKALKSGIKEKVSNINLNLIQNLLKEKTYLIIMVDQSKYISDDKYKQGILHWIVVTGYDKKFRINDPDIGQIEITPDELEKSMELKFNFGIDKRMIVIRE</sequence>
<dbReference type="Gene3D" id="3.90.70.10">
    <property type="entry name" value="Cysteine proteinases"/>
    <property type="match status" value="1"/>
</dbReference>
<evidence type="ECO:0008006" key="2">
    <source>
        <dbReference type="Google" id="ProtNLM"/>
    </source>
</evidence>
<dbReference type="AlphaFoldDB" id="B3V6H9"/>
<dbReference type="InterPro" id="IPR021770">
    <property type="entry name" value="DUF3335"/>
</dbReference>
<protein>
    <recommendedName>
        <fullName evidence="2">Peptidase C39-like domain-containing protein</fullName>
    </recommendedName>
</protein>
<name>B3V6H9_9ARCH</name>
<evidence type="ECO:0000313" key="1">
    <source>
        <dbReference type="EMBL" id="ACF09903.1"/>
    </source>
</evidence>